<dbReference type="InterPro" id="IPR006464">
    <property type="entry name" value="AcTrfase_RimI/Ard1"/>
</dbReference>
<dbReference type="InterPro" id="IPR016181">
    <property type="entry name" value="Acyl_CoA_acyltransferase"/>
</dbReference>
<evidence type="ECO:0000256" key="1">
    <source>
        <dbReference type="ARBA" id="ARBA00022679"/>
    </source>
</evidence>
<dbReference type="PANTHER" id="PTHR42919:SF8">
    <property type="entry name" value="N-ALPHA-ACETYLTRANSFERASE 50"/>
    <property type="match status" value="1"/>
</dbReference>
<organism evidence="4 5">
    <name type="scientific">Enterococcus rivorum</name>
    <dbReference type="NCBI Taxonomy" id="762845"/>
    <lineage>
        <taxon>Bacteria</taxon>
        <taxon>Bacillati</taxon>
        <taxon>Bacillota</taxon>
        <taxon>Bacilli</taxon>
        <taxon>Lactobacillales</taxon>
        <taxon>Enterococcaceae</taxon>
        <taxon>Enterococcus</taxon>
    </lineage>
</organism>
<dbReference type="AlphaFoldDB" id="A0A1E5KXT4"/>
<dbReference type="InterPro" id="IPR000182">
    <property type="entry name" value="GNAT_dom"/>
</dbReference>
<dbReference type="EMBL" id="MIEK01000018">
    <property type="protein sequence ID" value="OEH82643.1"/>
    <property type="molecule type" value="Genomic_DNA"/>
</dbReference>
<dbReference type="GO" id="GO:0008080">
    <property type="term" value="F:N-acetyltransferase activity"/>
    <property type="evidence" value="ECO:0007669"/>
    <property type="project" value="InterPro"/>
</dbReference>
<dbReference type="PROSITE" id="PS51186">
    <property type="entry name" value="GNAT"/>
    <property type="match status" value="1"/>
</dbReference>
<keyword evidence="1 4" id="KW-0808">Transferase</keyword>
<dbReference type="OrthoDB" id="9794566at2"/>
<dbReference type="InterPro" id="IPR051556">
    <property type="entry name" value="N-term/lysine_N-AcTrnsfr"/>
</dbReference>
<gene>
    <name evidence="4" type="ORF">BCR26_12490</name>
</gene>
<name>A0A1E5KXT4_9ENTE</name>
<evidence type="ECO:0000259" key="3">
    <source>
        <dbReference type="PROSITE" id="PS51186"/>
    </source>
</evidence>
<dbReference type="CDD" id="cd04301">
    <property type="entry name" value="NAT_SF"/>
    <property type="match status" value="1"/>
</dbReference>
<evidence type="ECO:0000313" key="5">
    <source>
        <dbReference type="Proteomes" id="UP000095256"/>
    </source>
</evidence>
<accession>A0A1E5KXT4</accession>
<dbReference type="SUPFAM" id="SSF55729">
    <property type="entry name" value="Acyl-CoA N-acyltransferases (Nat)"/>
    <property type="match status" value="1"/>
</dbReference>
<dbReference type="Proteomes" id="UP000095256">
    <property type="component" value="Unassembled WGS sequence"/>
</dbReference>
<dbReference type="Gene3D" id="3.40.630.30">
    <property type="match status" value="1"/>
</dbReference>
<feature type="domain" description="N-acetyltransferase" evidence="3">
    <location>
        <begin position="33"/>
        <end position="180"/>
    </location>
</feature>
<sequence>MWKKFSFFVNSIIFRLKKHNYSMQSVLISNQSYLVRRMTPSDIKDVLAIEREVYAGELPWTKSAFLNELRASSQNLYLLIQDNKQVIGFIGCRVLEKDAHITNVAVLNKYQGKGIGSFLLNETRTFAEKHQCETMSLEVRMSNKNAQRVYRRMGFVSNAIKRGYYDENKEDALDMILYLKEV</sequence>
<keyword evidence="5" id="KW-1185">Reference proteome</keyword>
<dbReference type="RefSeq" id="WP_069698383.1">
    <property type="nucleotide sequence ID" value="NZ_JAGGMA010000026.1"/>
</dbReference>
<comment type="caution">
    <text evidence="4">The sequence shown here is derived from an EMBL/GenBank/DDBJ whole genome shotgun (WGS) entry which is preliminary data.</text>
</comment>
<protein>
    <submittedName>
        <fullName evidence="4">Ribosomal-protein-alanine N-acetyltransferase</fullName>
    </submittedName>
</protein>
<proteinExistence type="predicted"/>
<dbReference type="PANTHER" id="PTHR42919">
    <property type="entry name" value="N-ALPHA-ACETYLTRANSFERASE"/>
    <property type="match status" value="1"/>
</dbReference>
<dbReference type="Pfam" id="PF00583">
    <property type="entry name" value="Acetyltransf_1"/>
    <property type="match status" value="1"/>
</dbReference>
<keyword evidence="2" id="KW-0012">Acyltransferase</keyword>
<evidence type="ECO:0000313" key="4">
    <source>
        <dbReference type="EMBL" id="OEH82643.1"/>
    </source>
</evidence>
<dbReference type="NCBIfam" id="TIGR01575">
    <property type="entry name" value="rimI"/>
    <property type="match status" value="1"/>
</dbReference>
<dbReference type="STRING" id="762845.BCR26_12490"/>
<evidence type="ECO:0000256" key="2">
    <source>
        <dbReference type="ARBA" id="ARBA00023315"/>
    </source>
</evidence>
<reference evidence="4 5" key="1">
    <citation type="submission" date="2016-09" db="EMBL/GenBank/DDBJ databases">
        <authorList>
            <person name="Capua I."/>
            <person name="De Benedictis P."/>
            <person name="Joannis T."/>
            <person name="Lombin L.H."/>
            <person name="Cattoli G."/>
        </authorList>
    </citation>
    <scope>NUCLEOTIDE SEQUENCE [LARGE SCALE GENOMIC DNA]</scope>
    <source>
        <strain evidence="4 5">LMG 25899</strain>
    </source>
</reference>